<feature type="region of interest" description="Disordered" evidence="2">
    <location>
        <begin position="150"/>
        <end position="180"/>
    </location>
</feature>
<sequence>MTSKQAVSAQLEGSCSLPAPFMWKDNHNSKALCHWNLPRGLQKIPCGVAGPTSSNVTTLEPASSHLHPYSSHIHHRRTSFPPRTPAPSLTESFTNTSSASPTDPRNMTAVTGPVGEKGDVYYWPDNVIFSWELVEAEDIQWELLDAEEEKGPEEALKGEEKNVEREGEIKHTYPPRPGYELKRTRTTSLQLGELARQDEEELMRSEAGERMKLEIEALQRLQEEDEKFAQLHAEEVRLLEEERIRARRDAEEQAIKMEELAKIELEKHRRFQEEERKKLEMENLERLKRQQEENVVAKQQVVEVERLGEIACPARLDEEAQRKGAEEDRLRLESAEKEERMRLRKEEKRRKVMEKRERQAREIQAQA</sequence>
<dbReference type="AlphaFoldDB" id="A0A8H6LYC3"/>
<feature type="coiled-coil region" evidence="1">
    <location>
        <begin position="204"/>
        <end position="307"/>
    </location>
</feature>
<reference evidence="3 4" key="1">
    <citation type="submission" date="2020-07" db="EMBL/GenBank/DDBJ databases">
        <title>Comparative genomics of pyrophilous fungi reveals a link between fire events and developmental genes.</title>
        <authorList>
            <consortium name="DOE Joint Genome Institute"/>
            <person name="Steindorff A.S."/>
            <person name="Carver A."/>
            <person name="Calhoun S."/>
            <person name="Stillman K."/>
            <person name="Liu H."/>
            <person name="Lipzen A."/>
            <person name="Pangilinan J."/>
            <person name="Labutti K."/>
            <person name="Bruns T.D."/>
            <person name="Grigoriev I.V."/>
        </authorList>
    </citation>
    <scope>NUCLEOTIDE SEQUENCE [LARGE SCALE GENOMIC DNA]</scope>
    <source>
        <strain evidence="3 4">CBS 144469</strain>
    </source>
</reference>
<keyword evidence="1" id="KW-0175">Coiled coil</keyword>
<evidence type="ECO:0000313" key="4">
    <source>
        <dbReference type="Proteomes" id="UP000521943"/>
    </source>
</evidence>
<comment type="caution">
    <text evidence="3">The sequence shown here is derived from an EMBL/GenBank/DDBJ whole genome shotgun (WGS) entry which is preliminary data.</text>
</comment>
<evidence type="ECO:0000313" key="3">
    <source>
        <dbReference type="EMBL" id="KAF6747365.1"/>
    </source>
</evidence>
<keyword evidence="4" id="KW-1185">Reference proteome</keyword>
<accession>A0A8H6LYC3</accession>
<organism evidence="3 4">
    <name type="scientific">Ephemerocybe angulata</name>
    <dbReference type="NCBI Taxonomy" id="980116"/>
    <lineage>
        <taxon>Eukaryota</taxon>
        <taxon>Fungi</taxon>
        <taxon>Dikarya</taxon>
        <taxon>Basidiomycota</taxon>
        <taxon>Agaricomycotina</taxon>
        <taxon>Agaricomycetes</taxon>
        <taxon>Agaricomycetidae</taxon>
        <taxon>Agaricales</taxon>
        <taxon>Agaricineae</taxon>
        <taxon>Psathyrellaceae</taxon>
        <taxon>Ephemerocybe</taxon>
    </lineage>
</organism>
<dbReference type="Proteomes" id="UP000521943">
    <property type="component" value="Unassembled WGS sequence"/>
</dbReference>
<feature type="compositionally biased region" description="Basic and acidic residues" evidence="2">
    <location>
        <begin position="152"/>
        <end position="171"/>
    </location>
</feature>
<gene>
    <name evidence="3" type="ORF">DFP72DRAFT_608770</name>
</gene>
<feature type="compositionally biased region" description="Polar residues" evidence="2">
    <location>
        <begin position="87"/>
        <end position="107"/>
    </location>
</feature>
<name>A0A8H6LYC3_9AGAR</name>
<protein>
    <submittedName>
        <fullName evidence="3">Uncharacterized protein</fullName>
    </submittedName>
</protein>
<evidence type="ECO:0000256" key="2">
    <source>
        <dbReference type="SAM" id="MobiDB-lite"/>
    </source>
</evidence>
<evidence type="ECO:0000256" key="1">
    <source>
        <dbReference type="SAM" id="Coils"/>
    </source>
</evidence>
<dbReference type="OrthoDB" id="10418407at2759"/>
<proteinExistence type="predicted"/>
<feature type="region of interest" description="Disordered" evidence="2">
    <location>
        <begin position="319"/>
        <end position="367"/>
    </location>
</feature>
<dbReference type="EMBL" id="JACGCI010000082">
    <property type="protein sequence ID" value="KAF6747365.1"/>
    <property type="molecule type" value="Genomic_DNA"/>
</dbReference>
<feature type="region of interest" description="Disordered" evidence="2">
    <location>
        <begin position="73"/>
        <end position="107"/>
    </location>
</feature>
<feature type="compositionally biased region" description="Basic and acidic residues" evidence="2">
    <location>
        <begin position="319"/>
        <end position="346"/>
    </location>
</feature>